<organism evidence="2 3">
    <name type="scientific">Pelagerythrobacter aerophilus</name>
    <dbReference type="NCBI Taxonomy" id="2306995"/>
    <lineage>
        <taxon>Bacteria</taxon>
        <taxon>Pseudomonadati</taxon>
        <taxon>Pseudomonadota</taxon>
        <taxon>Alphaproteobacteria</taxon>
        <taxon>Sphingomonadales</taxon>
        <taxon>Erythrobacteraceae</taxon>
        <taxon>Pelagerythrobacter</taxon>
    </lineage>
</organism>
<dbReference type="EMBL" id="QXFK01000019">
    <property type="protein sequence ID" value="RIV75859.1"/>
    <property type="molecule type" value="Genomic_DNA"/>
</dbReference>
<sequence>MTESQILVLAGGAVLLGVLGAFHMSGLRLIGWCTPRRQDHPHLSVIATFWSLGLLHLAEIALGALMLWLLLLIPGTGSLGAAAEPTPADYLYVAGSSFVTLGYAQVNAHGAIRLLIMLLSLGGFMVLTWSATFIYSMWGEIFREES</sequence>
<dbReference type="AlphaFoldDB" id="A0A418NEC1"/>
<dbReference type="SUPFAM" id="SSF81324">
    <property type="entry name" value="Voltage-gated potassium channels"/>
    <property type="match status" value="1"/>
</dbReference>
<accession>A0A418NEC1</accession>
<feature type="transmembrane region" description="Helical" evidence="1">
    <location>
        <begin position="6"/>
        <end position="31"/>
    </location>
</feature>
<gene>
    <name evidence="2" type="ORF">D2V04_16475</name>
</gene>
<name>A0A418NEC1_9SPHN</name>
<feature type="transmembrane region" description="Helical" evidence="1">
    <location>
        <begin position="90"/>
        <end position="108"/>
    </location>
</feature>
<keyword evidence="3" id="KW-1185">Reference proteome</keyword>
<keyword evidence="1" id="KW-0472">Membrane</keyword>
<keyword evidence="1" id="KW-0812">Transmembrane</keyword>
<evidence type="ECO:0008006" key="4">
    <source>
        <dbReference type="Google" id="ProtNLM"/>
    </source>
</evidence>
<keyword evidence="1" id="KW-1133">Transmembrane helix</keyword>
<protein>
    <recommendedName>
        <fullName evidence="4">Two pore domain potassium channel family protein</fullName>
    </recommendedName>
</protein>
<dbReference type="Proteomes" id="UP000285092">
    <property type="component" value="Unassembled WGS sequence"/>
</dbReference>
<reference evidence="2 3" key="1">
    <citation type="submission" date="2018-08" db="EMBL/GenBank/DDBJ databases">
        <title>Altererythrobacter sp.Ery1 and Ery12, the genome sequencing of novel strains in genus Alterythrobacter.</title>
        <authorList>
            <person name="Cheng H."/>
            <person name="Wu Y.-H."/>
            <person name="Fang C."/>
            <person name="Xu X.-W."/>
        </authorList>
    </citation>
    <scope>NUCLEOTIDE SEQUENCE [LARGE SCALE GENOMIC DNA]</scope>
    <source>
        <strain evidence="2 3">Ery1</strain>
    </source>
</reference>
<feature type="transmembrane region" description="Helical" evidence="1">
    <location>
        <begin position="115"/>
        <end position="138"/>
    </location>
</feature>
<evidence type="ECO:0000313" key="2">
    <source>
        <dbReference type="EMBL" id="RIV75859.1"/>
    </source>
</evidence>
<evidence type="ECO:0000256" key="1">
    <source>
        <dbReference type="SAM" id="Phobius"/>
    </source>
</evidence>
<feature type="transmembrane region" description="Helical" evidence="1">
    <location>
        <begin position="43"/>
        <end position="70"/>
    </location>
</feature>
<evidence type="ECO:0000313" key="3">
    <source>
        <dbReference type="Proteomes" id="UP000285092"/>
    </source>
</evidence>
<dbReference type="OrthoDB" id="2974133at2"/>
<comment type="caution">
    <text evidence="2">The sequence shown here is derived from an EMBL/GenBank/DDBJ whole genome shotgun (WGS) entry which is preliminary data.</text>
</comment>
<proteinExistence type="predicted"/>
<dbReference type="RefSeq" id="WP_119514781.1">
    <property type="nucleotide sequence ID" value="NZ_QXFK01000019.1"/>
</dbReference>